<dbReference type="Proteomes" id="UP001558613">
    <property type="component" value="Unassembled WGS sequence"/>
</dbReference>
<evidence type="ECO:0000313" key="2">
    <source>
        <dbReference type="Proteomes" id="UP001558613"/>
    </source>
</evidence>
<reference evidence="1 2" key="1">
    <citation type="submission" date="2023-09" db="EMBL/GenBank/DDBJ databases">
        <authorList>
            <person name="Wang M."/>
        </authorList>
    </citation>
    <scope>NUCLEOTIDE SEQUENCE [LARGE SCALE GENOMIC DNA]</scope>
    <source>
        <strain evidence="1">GT-2023</strain>
        <tissue evidence="1">Liver</tissue>
    </source>
</reference>
<evidence type="ECO:0000313" key="1">
    <source>
        <dbReference type="EMBL" id="KAL1277116.1"/>
    </source>
</evidence>
<dbReference type="EMBL" id="JAYMGO010000003">
    <property type="protein sequence ID" value="KAL1277116.1"/>
    <property type="molecule type" value="Genomic_DNA"/>
</dbReference>
<comment type="caution">
    <text evidence="1">The sequence shown here is derived from an EMBL/GenBank/DDBJ whole genome shotgun (WGS) entry which is preliminary data.</text>
</comment>
<keyword evidence="2" id="KW-1185">Reference proteome</keyword>
<name>A0ABR3NK93_9TELE</name>
<gene>
    <name evidence="1" type="ORF">QQF64_023789</name>
</gene>
<protein>
    <submittedName>
        <fullName evidence="1">Uncharacterized protein</fullName>
    </submittedName>
</protein>
<accession>A0ABR3NK93</accession>
<organism evidence="1 2">
    <name type="scientific">Cirrhinus molitorella</name>
    <name type="common">mud carp</name>
    <dbReference type="NCBI Taxonomy" id="172907"/>
    <lineage>
        <taxon>Eukaryota</taxon>
        <taxon>Metazoa</taxon>
        <taxon>Chordata</taxon>
        <taxon>Craniata</taxon>
        <taxon>Vertebrata</taxon>
        <taxon>Euteleostomi</taxon>
        <taxon>Actinopterygii</taxon>
        <taxon>Neopterygii</taxon>
        <taxon>Teleostei</taxon>
        <taxon>Ostariophysi</taxon>
        <taxon>Cypriniformes</taxon>
        <taxon>Cyprinidae</taxon>
        <taxon>Labeoninae</taxon>
        <taxon>Labeonini</taxon>
        <taxon>Cirrhinus</taxon>
    </lineage>
</organism>
<sequence>MISVSMDGPSVNWKFFDMLHQEHPEAFGGAQLTVVGNCGLHTLHNAIKSGFSVWHLEKVLRALHTVFHNTPARRFLQFNQNICVSPTILWASMGGKPTSYRKGY</sequence>
<proteinExistence type="predicted"/>